<accession>A0A0B7BHC3</accession>
<proteinExistence type="predicted"/>
<dbReference type="AlphaFoldDB" id="A0A0B7BHC3"/>
<dbReference type="EMBL" id="HACG01044856">
    <property type="protein sequence ID" value="CEK91721.1"/>
    <property type="molecule type" value="Transcribed_RNA"/>
</dbReference>
<protein>
    <submittedName>
        <fullName evidence="1">Uncharacterized protein</fullName>
    </submittedName>
</protein>
<reference evidence="1" key="1">
    <citation type="submission" date="2014-12" db="EMBL/GenBank/DDBJ databases">
        <title>Insight into the proteome of Arion vulgaris.</title>
        <authorList>
            <person name="Aradska J."/>
            <person name="Bulat T."/>
            <person name="Smidak R."/>
            <person name="Sarate P."/>
            <person name="Gangsoo J."/>
            <person name="Sialana F."/>
            <person name="Bilban M."/>
            <person name="Lubec G."/>
        </authorList>
    </citation>
    <scope>NUCLEOTIDE SEQUENCE</scope>
    <source>
        <tissue evidence="1">Skin</tissue>
    </source>
</reference>
<sequence>MSVHRAILTYVSTLCLEAHEASIRAFHVPLYAVFHVSDTEDSSFTIHLDIALGLPFSLPVQ</sequence>
<evidence type="ECO:0000313" key="1">
    <source>
        <dbReference type="EMBL" id="CEK91721.1"/>
    </source>
</evidence>
<gene>
    <name evidence="1" type="primary">ORF184509</name>
</gene>
<name>A0A0B7BHC3_9EUPU</name>
<organism evidence="1">
    <name type="scientific">Arion vulgaris</name>
    <dbReference type="NCBI Taxonomy" id="1028688"/>
    <lineage>
        <taxon>Eukaryota</taxon>
        <taxon>Metazoa</taxon>
        <taxon>Spiralia</taxon>
        <taxon>Lophotrochozoa</taxon>
        <taxon>Mollusca</taxon>
        <taxon>Gastropoda</taxon>
        <taxon>Heterobranchia</taxon>
        <taxon>Euthyneura</taxon>
        <taxon>Panpulmonata</taxon>
        <taxon>Eupulmonata</taxon>
        <taxon>Stylommatophora</taxon>
        <taxon>Helicina</taxon>
        <taxon>Arionoidea</taxon>
        <taxon>Arionidae</taxon>
        <taxon>Arion</taxon>
    </lineage>
</organism>